<sequence>MEGGAKSGRARTGIAPRILSTRTAIQHVLTDSRRFPPIHMNGLGGRWGFFPGFDDLTKPDPDRAWLMHTLFPLQESLEECLDWYRDSLRRNLKERSWRYDGVLGNYVDVVKVSLTRRRCIGSLIIWCCGLKLKTKDRPRRLYTQQEIYAVLTILSMYSTVENEFLENAFHLRWASGHVSVLLQALTSKSVLDMSLKVVLASVKYARVAVDVVAFYMDDKRTHAHRQIVKLLQSGVDYPRCDDILLDYVREAMRNHPPCSGVWRDVVPDVMTPQDVGAPLMKTLQQFNSYLVTKPQVSMHVYLPSLCRAAKLIPLQPSHLPSPDLVDPPPLSGSGTRKRETCPWVSYTERIIVEIIRVVFSLKNVRPVPRCEGKLAAFKYIFNETETNIYITADGNTSRWPGSMYLVYDDQATDSVLFHRVTIETIECLLRTIPAHYGTRSTHPDLCL</sequence>
<dbReference type="EMBL" id="JACAZI010000009">
    <property type="protein sequence ID" value="KAF7351919.1"/>
    <property type="molecule type" value="Genomic_DNA"/>
</dbReference>
<organism evidence="1 2">
    <name type="scientific">Mycena venus</name>
    <dbReference type="NCBI Taxonomy" id="2733690"/>
    <lineage>
        <taxon>Eukaryota</taxon>
        <taxon>Fungi</taxon>
        <taxon>Dikarya</taxon>
        <taxon>Basidiomycota</taxon>
        <taxon>Agaricomycotina</taxon>
        <taxon>Agaricomycetes</taxon>
        <taxon>Agaricomycetidae</taxon>
        <taxon>Agaricales</taxon>
        <taxon>Marasmiineae</taxon>
        <taxon>Mycenaceae</taxon>
        <taxon>Mycena</taxon>
    </lineage>
</organism>
<dbReference type="GO" id="GO:0004601">
    <property type="term" value="F:peroxidase activity"/>
    <property type="evidence" value="ECO:0007669"/>
    <property type="project" value="UniProtKB-KW"/>
</dbReference>
<keyword evidence="1" id="KW-0560">Oxidoreductase</keyword>
<evidence type="ECO:0000313" key="2">
    <source>
        <dbReference type="Proteomes" id="UP000620124"/>
    </source>
</evidence>
<reference evidence="1" key="1">
    <citation type="submission" date="2020-05" db="EMBL/GenBank/DDBJ databases">
        <title>Mycena genomes resolve the evolution of fungal bioluminescence.</title>
        <authorList>
            <person name="Tsai I.J."/>
        </authorList>
    </citation>
    <scope>NUCLEOTIDE SEQUENCE</scope>
    <source>
        <strain evidence="1">CCC161011</strain>
    </source>
</reference>
<evidence type="ECO:0000313" key="1">
    <source>
        <dbReference type="EMBL" id="KAF7351919.1"/>
    </source>
</evidence>
<accession>A0A8H6Y4U2</accession>
<dbReference type="Proteomes" id="UP000620124">
    <property type="component" value="Unassembled WGS sequence"/>
</dbReference>
<protein>
    <submittedName>
        <fullName evidence="1">Heme peroxidase</fullName>
    </submittedName>
</protein>
<keyword evidence="2" id="KW-1185">Reference proteome</keyword>
<name>A0A8H6Y4U2_9AGAR</name>
<comment type="caution">
    <text evidence="1">The sequence shown here is derived from an EMBL/GenBank/DDBJ whole genome shotgun (WGS) entry which is preliminary data.</text>
</comment>
<gene>
    <name evidence="1" type="ORF">MVEN_01153700</name>
</gene>
<dbReference type="AlphaFoldDB" id="A0A8H6Y4U2"/>
<proteinExistence type="predicted"/>
<dbReference type="OrthoDB" id="823504at2759"/>
<keyword evidence="1" id="KW-0575">Peroxidase</keyword>